<accession>A0A2P6ATG1</accession>
<comment type="similarity">
    <text evidence="1 4">Belongs to the HSP15 family.</text>
</comment>
<evidence type="ECO:0000313" key="8">
    <source>
        <dbReference type="Proteomes" id="UP000243900"/>
    </source>
</evidence>
<reference evidence="8" key="1">
    <citation type="submission" date="2018-02" db="EMBL/GenBank/DDBJ databases">
        <title>Genome sequencing of Solimonas sp. HR-BB.</title>
        <authorList>
            <person name="Lee Y."/>
            <person name="Jeon C.O."/>
        </authorList>
    </citation>
    <scope>NUCLEOTIDE SEQUENCE [LARGE SCALE GENOMIC DNA]</scope>
    <source>
        <strain evidence="8">HR-E</strain>
    </source>
</reference>
<dbReference type="GO" id="GO:0003727">
    <property type="term" value="F:single-stranded RNA binding"/>
    <property type="evidence" value="ECO:0007669"/>
    <property type="project" value="InterPro"/>
</dbReference>
<dbReference type="AlphaFoldDB" id="A0A2P6ATG1"/>
<keyword evidence="3 4" id="KW-0238">DNA-binding</keyword>
<evidence type="ECO:0000259" key="6">
    <source>
        <dbReference type="SMART" id="SM00363"/>
    </source>
</evidence>
<keyword evidence="8" id="KW-1185">Reference proteome</keyword>
<gene>
    <name evidence="7" type="ORF">C5O18_03905</name>
</gene>
<dbReference type="PROSITE" id="PS50889">
    <property type="entry name" value="S4"/>
    <property type="match status" value="1"/>
</dbReference>
<dbReference type="EMBL" id="PTQZ01000059">
    <property type="protein sequence ID" value="PQA47679.1"/>
    <property type="molecule type" value="Genomic_DNA"/>
</dbReference>
<dbReference type="OrthoDB" id="9797176at2"/>
<dbReference type="CDD" id="cd00165">
    <property type="entry name" value="S4"/>
    <property type="match status" value="1"/>
</dbReference>
<evidence type="ECO:0000256" key="5">
    <source>
        <dbReference type="SAM" id="MobiDB-lite"/>
    </source>
</evidence>
<evidence type="ECO:0000256" key="3">
    <source>
        <dbReference type="ARBA" id="ARBA00023125"/>
    </source>
</evidence>
<evidence type="ECO:0000256" key="1">
    <source>
        <dbReference type="ARBA" id="ARBA00008396"/>
    </source>
</evidence>
<feature type="compositionally biased region" description="Basic and acidic residues" evidence="5">
    <location>
        <begin position="106"/>
        <end position="116"/>
    </location>
</feature>
<dbReference type="InterPro" id="IPR002942">
    <property type="entry name" value="S4_RNA-bd"/>
</dbReference>
<feature type="region of interest" description="Disordered" evidence="5">
    <location>
        <begin position="106"/>
        <end position="134"/>
    </location>
</feature>
<feature type="compositionally biased region" description="Basic residues" evidence="5">
    <location>
        <begin position="117"/>
        <end position="126"/>
    </location>
</feature>
<dbReference type="InterPro" id="IPR036986">
    <property type="entry name" value="S4_RNA-bd_sf"/>
</dbReference>
<keyword evidence="2 4" id="KW-0694">RNA-binding</keyword>
<dbReference type="GO" id="GO:0003677">
    <property type="term" value="F:DNA binding"/>
    <property type="evidence" value="ECO:0007669"/>
    <property type="project" value="UniProtKB-KW"/>
</dbReference>
<dbReference type="Proteomes" id="UP000243900">
    <property type="component" value="Unassembled WGS sequence"/>
</dbReference>
<evidence type="ECO:0000256" key="2">
    <source>
        <dbReference type="ARBA" id="ARBA00022884"/>
    </source>
</evidence>
<comment type="caution">
    <text evidence="7">The sequence shown here is derived from an EMBL/GenBank/DDBJ whole genome shotgun (WGS) entry which is preliminary data.</text>
</comment>
<dbReference type="PIRSF" id="PIRSF016821">
    <property type="entry name" value="HSP15"/>
    <property type="match status" value="1"/>
</dbReference>
<organism evidence="7 8">
    <name type="scientific">Amnimonas aquatica</name>
    <dbReference type="NCBI Taxonomy" id="2094561"/>
    <lineage>
        <taxon>Bacteria</taxon>
        <taxon>Pseudomonadati</taxon>
        <taxon>Pseudomonadota</taxon>
        <taxon>Gammaproteobacteria</taxon>
        <taxon>Moraxellales</taxon>
        <taxon>Moraxellaceae</taxon>
        <taxon>Amnimonas</taxon>
    </lineage>
</organism>
<dbReference type="GO" id="GO:0043023">
    <property type="term" value="F:ribosomal large subunit binding"/>
    <property type="evidence" value="ECO:0007669"/>
    <property type="project" value="InterPro"/>
</dbReference>
<dbReference type="SMART" id="SM00363">
    <property type="entry name" value="S4"/>
    <property type="match status" value="1"/>
</dbReference>
<sequence length="134" mass="15226">MSARADSEGARVRVDKWLWAARFFKTRSLAKAAIEGGQVHCDGQRVKVSREVVPGMTLTIRQGHEHKTVVVLGLSEVRGPAPVAQQLYEETPDSVEARARLAEQRKAMNLAHPDHRPNKKERRQIHRFQNNWGE</sequence>
<proteinExistence type="inferred from homology"/>
<evidence type="ECO:0000313" key="7">
    <source>
        <dbReference type="EMBL" id="PQA47679.1"/>
    </source>
</evidence>
<protein>
    <recommendedName>
        <fullName evidence="4">Heat shock protein 15</fullName>
    </recommendedName>
</protein>
<evidence type="ECO:0000256" key="4">
    <source>
        <dbReference type="PIRNR" id="PIRNR016821"/>
    </source>
</evidence>
<dbReference type="Gene3D" id="3.10.290.10">
    <property type="entry name" value="RNA-binding S4 domain"/>
    <property type="match status" value="1"/>
</dbReference>
<name>A0A2P6ATG1_9GAMM</name>
<dbReference type="Pfam" id="PF01479">
    <property type="entry name" value="S4"/>
    <property type="match status" value="1"/>
</dbReference>
<dbReference type="GO" id="GO:0034605">
    <property type="term" value="P:cellular response to heat"/>
    <property type="evidence" value="ECO:0007669"/>
    <property type="project" value="InterPro"/>
</dbReference>
<dbReference type="InterPro" id="IPR025708">
    <property type="entry name" value="HSP15"/>
</dbReference>
<dbReference type="SUPFAM" id="SSF55174">
    <property type="entry name" value="Alpha-L RNA-binding motif"/>
    <property type="match status" value="1"/>
</dbReference>
<feature type="domain" description="RNA-binding S4" evidence="6">
    <location>
        <begin position="12"/>
        <end position="75"/>
    </location>
</feature>
<dbReference type="RefSeq" id="WP_105191643.1">
    <property type="nucleotide sequence ID" value="NZ_PTQZ01000059.1"/>
</dbReference>